<reference evidence="5 6" key="1">
    <citation type="submission" date="2020-08" db="EMBL/GenBank/DDBJ databases">
        <title>Sequencing the genomes of 1000 actinobacteria strains.</title>
        <authorList>
            <person name="Klenk H.-P."/>
        </authorList>
    </citation>
    <scope>NUCLEOTIDE SEQUENCE [LARGE SCALE GENOMIC DNA]</scope>
    <source>
        <strain evidence="5 6">DSM 12511</strain>
    </source>
</reference>
<evidence type="ECO:0000256" key="2">
    <source>
        <dbReference type="ARBA" id="ARBA00022679"/>
    </source>
</evidence>
<organism evidence="5 6">
    <name type="scientific">Microbacterium thalassium</name>
    <dbReference type="NCBI Taxonomy" id="362649"/>
    <lineage>
        <taxon>Bacteria</taxon>
        <taxon>Bacillati</taxon>
        <taxon>Actinomycetota</taxon>
        <taxon>Actinomycetes</taxon>
        <taxon>Micrococcales</taxon>
        <taxon>Microbacteriaceae</taxon>
        <taxon>Microbacterium</taxon>
    </lineage>
</organism>
<dbReference type="AlphaFoldDB" id="A0A7X0FSA6"/>
<dbReference type="InterPro" id="IPR041698">
    <property type="entry name" value="Methyltransf_25"/>
</dbReference>
<proteinExistence type="predicted"/>
<dbReference type="GO" id="GO:0032259">
    <property type="term" value="P:methylation"/>
    <property type="evidence" value="ECO:0007669"/>
    <property type="project" value="UniProtKB-KW"/>
</dbReference>
<dbReference type="SUPFAM" id="SSF53335">
    <property type="entry name" value="S-adenosyl-L-methionine-dependent methyltransferases"/>
    <property type="match status" value="1"/>
</dbReference>
<dbReference type="CDD" id="cd02440">
    <property type="entry name" value="AdoMet_MTases"/>
    <property type="match status" value="1"/>
</dbReference>
<name>A0A7X0FSA6_9MICO</name>
<evidence type="ECO:0000259" key="4">
    <source>
        <dbReference type="Pfam" id="PF13649"/>
    </source>
</evidence>
<dbReference type="Pfam" id="PF13649">
    <property type="entry name" value="Methyltransf_25"/>
    <property type="match status" value="1"/>
</dbReference>
<evidence type="ECO:0000256" key="1">
    <source>
        <dbReference type="ARBA" id="ARBA00022603"/>
    </source>
</evidence>
<dbReference type="PANTHER" id="PTHR43464">
    <property type="entry name" value="METHYLTRANSFERASE"/>
    <property type="match status" value="1"/>
</dbReference>
<keyword evidence="1 5" id="KW-0489">Methyltransferase</keyword>
<dbReference type="PANTHER" id="PTHR43464:SF19">
    <property type="entry name" value="UBIQUINONE BIOSYNTHESIS O-METHYLTRANSFERASE, MITOCHONDRIAL"/>
    <property type="match status" value="1"/>
</dbReference>
<dbReference type="RefSeq" id="WP_184751825.1">
    <property type="nucleotide sequence ID" value="NZ_BAAAJR010000001.1"/>
</dbReference>
<keyword evidence="6" id="KW-1185">Reference proteome</keyword>
<dbReference type="Gene3D" id="3.40.50.150">
    <property type="entry name" value="Vaccinia Virus protein VP39"/>
    <property type="match status" value="1"/>
</dbReference>
<protein>
    <submittedName>
        <fullName evidence="5">SAM-dependent methyltransferase</fullName>
    </submittedName>
</protein>
<comment type="caution">
    <text evidence="5">The sequence shown here is derived from an EMBL/GenBank/DDBJ whole genome shotgun (WGS) entry which is preliminary data.</text>
</comment>
<sequence>MTNAGWHDVAPADFWEERYAGTQRVWSGAVNQTMADVVSSLEPGRALDLGCGEGGDAVWLAEHGWRTTAVDISPTAIERAQAAASDLGLTEEQLQFEAADLSTWTDETEYDLVTASFLHSPVALSRTEILRAVAQRVLPGGHLLVIAHAGPPPWSRHHHQHEAGETPTPAFPTPDEQIAELALAPDDWTPVLAEVRRRDAVGPDGEQALLDDTVVLMRRTR</sequence>
<dbReference type="InterPro" id="IPR029063">
    <property type="entry name" value="SAM-dependent_MTases_sf"/>
</dbReference>
<evidence type="ECO:0000313" key="5">
    <source>
        <dbReference type="EMBL" id="MBB6392769.1"/>
    </source>
</evidence>
<keyword evidence="2 5" id="KW-0808">Transferase</keyword>
<evidence type="ECO:0000313" key="6">
    <source>
        <dbReference type="Proteomes" id="UP000537775"/>
    </source>
</evidence>
<dbReference type="EMBL" id="JACHML010000001">
    <property type="protein sequence ID" value="MBB6392769.1"/>
    <property type="molecule type" value="Genomic_DNA"/>
</dbReference>
<keyword evidence="3" id="KW-0949">S-adenosyl-L-methionine</keyword>
<feature type="domain" description="Methyltransferase" evidence="4">
    <location>
        <begin position="47"/>
        <end position="141"/>
    </location>
</feature>
<dbReference type="Proteomes" id="UP000537775">
    <property type="component" value="Unassembled WGS sequence"/>
</dbReference>
<accession>A0A7X0FSA6</accession>
<gene>
    <name evidence="5" type="ORF">HD594_003082</name>
</gene>
<dbReference type="GO" id="GO:0008168">
    <property type="term" value="F:methyltransferase activity"/>
    <property type="evidence" value="ECO:0007669"/>
    <property type="project" value="UniProtKB-KW"/>
</dbReference>
<evidence type="ECO:0000256" key="3">
    <source>
        <dbReference type="ARBA" id="ARBA00022691"/>
    </source>
</evidence>